<keyword evidence="24" id="KW-1185">Reference proteome</keyword>
<feature type="domain" description="PEP-utilising enzyme mobile" evidence="21">
    <location>
        <begin position="513"/>
        <end position="582"/>
    </location>
</feature>
<dbReference type="InterPro" id="IPR036918">
    <property type="entry name" value="Pyrv_Knase_C_sf"/>
</dbReference>
<evidence type="ECO:0000313" key="23">
    <source>
        <dbReference type="EMBL" id="GEN82226.1"/>
    </source>
</evidence>
<dbReference type="EC" id="2.7.1.40" evidence="7 18"/>
<evidence type="ECO:0000256" key="10">
    <source>
        <dbReference type="ARBA" id="ARBA00022723"/>
    </source>
</evidence>
<evidence type="ECO:0000259" key="21">
    <source>
        <dbReference type="Pfam" id="PF00391"/>
    </source>
</evidence>
<name>A0A511Z457_9BACL</name>
<evidence type="ECO:0000256" key="11">
    <source>
        <dbReference type="ARBA" id="ARBA00022741"/>
    </source>
</evidence>
<accession>A0A511Z457</accession>
<keyword evidence="16 19" id="KW-0324">Glycolysis</keyword>
<dbReference type="NCBIfam" id="NF004978">
    <property type="entry name" value="PRK06354.1"/>
    <property type="match status" value="1"/>
</dbReference>
<dbReference type="SUPFAM" id="SSF52935">
    <property type="entry name" value="PK C-terminal domain-like"/>
    <property type="match status" value="1"/>
</dbReference>
<evidence type="ECO:0000256" key="7">
    <source>
        <dbReference type="ARBA" id="ARBA00012142"/>
    </source>
</evidence>
<protein>
    <recommendedName>
        <fullName evidence="8 18">Pyruvate kinase</fullName>
        <ecNumber evidence="7 18">2.7.1.40</ecNumber>
    </recommendedName>
</protein>
<dbReference type="Gene3D" id="2.40.33.10">
    <property type="entry name" value="PK beta-barrel domain-like"/>
    <property type="match status" value="1"/>
</dbReference>
<dbReference type="InterPro" id="IPR015813">
    <property type="entry name" value="Pyrv/PenolPyrv_kinase-like_dom"/>
</dbReference>
<evidence type="ECO:0000256" key="13">
    <source>
        <dbReference type="ARBA" id="ARBA00022840"/>
    </source>
</evidence>
<evidence type="ECO:0000256" key="18">
    <source>
        <dbReference type="NCBIfam" id="TIGR01064"/>
    </source>
</evidence>
<evidence type="ECO:0000256" key="5">
    <source>
        <dbReference type="ARBA" id="ARBA00008663"/>
    </source>
</evidence>
<evidence type="ECO:0000256" key="3">
    <source>
        <dbReference type="ARBA" id="ARBA00004997"/>
    </source>
</evidence>
<dbReference type="GO" id="GO:0016301">
    <property type="term" value="F:kinase activity"/>
    <property type="evidence" value="ECO:0007669"/>
    <property type="project" value="UniProtKB-KW"/>
</dbReference>
<comment type="catalytic activity">
    <reaction evidence="19">
        <text>pyruvate + ATP = phosphoenolpyruvate + ADP + H(+)</text>
        <dbReference type="Rhea" id="RHEA:18157"/>
        <dbReference type="ChEBI" id="CHEBI:15361"/>
        <dbReference type="ChEBI" id="CHEBI:15378"/>
        <dbReference type="ChEBI" id="CHEBI:30616"/>
        <dbReference type="ChEBI" id="CHEBI:58702"/>
        <dbReference type="ChEBI" id="CHEBI:456216"/>
        <dbReference type="EC" id="2.7.1.40"/>
    </reaction>
</comment>
<comment type="subunit">
    <text evidence="6">Homotetramer.</text>
</comment>
<evidence type="ECO:0000256" key="8">
    <source>
        <dbReference type="ARBA" id="ARBA00018587"/>
    </source>
</evidence>
<dbReference type="AlphaFoldDB" id="A0A511Z457"/>
<keyword evidence="9 19" id="KW-0808">Transferase</keyword>
<dbReference type="GO" id="GO:0000287">
    <property type="term" value="F:magnesium ion binding"/>
    <property type="evidence" value="ECO:0007669"/>
    <property type="project" value="UniProtKB-UniRule"/>
</dbReference>
<dbReference type="NCBIfam" id="NF004491">
    <property type="entry name" value="PRK05826.1"/>
    <property type="match status" value="1"/>
</dbReference>
<dbReference type="GO" id="GO:0004743">
    <property type="term" value="F:pyruvate kinase activity"/>
    <property type="evidence" value="ECO:0007669"/>
    <property type="project" value="UniProtKB-UniRule"/>
</dbReference>
<dbReference type="Pfam" id="PF02887">
    <property type="entry name" value="PK_C"/>
    <property type="match status" value="1"/>
</dbReference>
<dbReference type="SUPFAM" id="SSF51621">
    <property type="entry name" value="Phosphoenolpyruvate/pyruvate domain"/>
    <property type="match status" value="1"/>
</dbReference>
<dbReference type="InterPro" id="IPR015795">
    <property type="entry name" value="Pyrv_Knase_C"/>
</dbReference>
<keyword evidence="13" id="KW-0067">ATP-binding</keyword>
<dbReference type="InterPro" id="IPR036637">
    <property type="entry name" value="Phosphohistidine_dom_sf"/>
</dbReference>
<dbReference type="PANTHER" id="PTHR11817">
    <property type="entry name" value="PYRUVATE KINASE"/>
    <property type="match status" value="1"/>
</dbReference>
<dbReference type="FunFam" id="3.50.30.10:FF:000004">
    <property type="entry name" value="Pyruvate kinase"/>
    <property type="match status" value="1"/>
</dbReference>
<dbReference type="GO" id="GO:0030955">
    <property type="term" value="F:potassium ion binding"/>
    <property type="evidence" value="ECO:0007669"/>
    <property type="project" value="UniProtKB-UniRule"/>
</dbReference>
<keyword evidence="15" id="KW-0630">Potassium</keyword>
<dbReference type="InterPro" id="IPR040442">
    <property type="entry name" value="Pyrv_kinase-like_dom_sf"/>
</dbReference>
<dbReference type="InterPro" id="IPR015793">
    <property type="entry name" value="Pyrv_Knase_brl"/>
</dbReference>
<dbReference type="PRINTS" id="PR01050">
    <property type="entry name" value="PYRUVTKNASE"/>
</dbReference>
<dbReference type="FunFam" id="3.20.20.60:FF:000001">
    <property type="entry name" value="Pyruvate kinase"/>
    <property type="match status" value="1"/>
</dbReference>
<dbReference type="InterPro" id="IPR001697">
    <property type="entry name" value="Pyr_Knase"/>
</dbReference>
<dbReference type="SUPFAM" id="SSF50800">
    <property type="entry name" value="PK beta-barrel domain-like"/>
    <property type="match status" value="1"/>
</dbReference>
<evidence type="ECO:0000256" key="15">
    <source>
        <dbReference type="ARBA" id="ARBA00022958"/>
    </source>
</evidence>
<evidence type="ECO:0000256" key="19">
    <source>
        <dbReference type="RuleBase" id="RU000504"/>
    </source>
</evidence>
<dbReference type="EMBL" id="BJYL01000006">
    <property type="protein sequence ID" value="GEN82226.1"/>
    <property type="molecule type" value="Genomic_DNA"/>
</dbReference>
<dbReference type="PROSITE" id="PS00110">
    <property type="entry name" value="PYRUVATE_KINASE"/>
    <property type="match status" value="1"/>
</dbReference>
<comment type="pathway">
    <text evidence="3 19">Carbohydrate degradation; glycolysis; pyruvate from D-glyceraldehyde 3-phosphate: step 5/5.</text>
</comment>
<comment type="cofactor">
    <cofactor evidence="2">
        <name>K(+)</name>
        <dbReference type="ChEBI" id="CHEBI:29103"/>
    </cofactor>
</comment>
<keyword evidence="17 23" id="KW-0670">Pyruvate</keyword>
<comment type="similarity">
    <text evidence="4">In the C-terminal section; belongs to the PEP-utilizing enzyme family.</text>
</comment>
<comment type="cofactor">
    <cofactor evidence="1">
        <name>Mg(2+)</name>
        <dbReference type="ChEBI" id="CHEBI:18420"/>
    </cofactor>
</comment>
<dbReference type="NCBIfam" id="TIGR01064">
    <property type="entry name" value="pyruv_kin"/>
    <property type="match status" value="1"/>
</dbReference>
<dbReference type="Gene3D" id="3.50.30.10">
    <property type="entry name" value="Phosphohistidine domain"/>
    <property type="match status" value="1"/>
</dbReference>
<dbReference type="InterPro" id="IPR011037">
    <property type="entry name" value="Pyrv_Knase-like_insert_dom_sf"/>
</dbReference>
<evidence type="ECO:0000256" key="2">
    <source>
        <dbReference type="ARBA" id="ARBA00001958"/>
    </source>
</evidence>
<evidence type="ECO:0000256" key="14">
    <source>
        <dbReference type="ARBA" id="ARBA00022842"/>
    </source>
</evidence>
<dbReference type="Gene3D" id="3.20.20.60">
    <property type="entry name" value="Phosphoenolpyruvate-binding domains"/>
    <property type="match status" value="1"/>
</dbReference>
<dbReference type="InterPro" id="IPR008279">
    <property type="entry name" value="PEP-util_enz_mobile_dom"/>
</dbReference>
<dbReference type="InterPro" id="IPR015806">
    <property type="entry name" value="Pyrv_Knase_insert_dom_sf"/>
</dbReference>
<sequence>MKGRFMVRKTKIVCTIGPASESPETLEQLIEAGMNVARLNFSHGSHEEHKARILSIREASKKTGKVVGILLDTKGPEIRTHSMKNGQVELITGQHIDISMTEVEGTDQAFSVTYDKLIEDVDKGSVILLDDGLIQLEVVGLDKTNGLIHTLVVNSGTLKNKKGVNVPGVSVQLPGITEKDQEDILFGIKEGVDFIAASFVRRSSDVMEIRGLLEKNGGAHIHIIPKIENQEGVDNLDEILNVSDGLMVARGDLGVEIPAEEVPLVQKKMIEKCNQVGKPVITATQMLDSMQRNPRPTRAEASDVANAILDGSDAIMLSGETAAGVYPVESVRTMDKIARTAEGAVDYRAVVSTRRREKHGNMTEAIGQAAAYTAINLKVKAVLAPTESGHTAKMIAKYRPGCPIIAITASDVCSRKLSLVWGIYPVIGKRVDSIDEILQESVEESVKHQYVTHGDVVIITAGVPVGEAGTTNLMKIHVIGDMLTRGQGIGKSVAYGEVVVAKNAEEALAHDMSGKILVTYASDRDMMPAIEKCAGLITEEGGLTSHAAVVGLSLGIPVIVGVEKAIEVIETGQEITMDAESGVIYNGHARVL</sequence>
<dbReference type="Pfam" id="PF00391">
    <property type="entry name" value="PEP-utilizers"/>
    <property type="match status" value="1"/>
</dbReference>
<organism evidence="23 24">
    <name type="scientific">Sporosarcina luteola</name>
    <dbReference type="NCBI Taxonomy" id="582850"/>
    <lineage>
        <taxon>Bacteria</taxon>
        <taxon>Bacillati</taxon>
        <taxon>Bacillota</taxon>
        <taxon>Bacilli</taxon>
        <taxon>Bacillales</taxon>
        <taxon>Caryophanaceae</taxon>
        <taxon>Sporosarcina</taxon>
    </lineage>
</organism>
<evidence type="ECO:0000256" key="6">
    <source>
        <dbReference type="ARBA" id="ARBA00011881"/>
    </source>
</evidence>
<dbReference type="GO" id="GO:0006950">
    <property type="term" value="P:response to stress"/>
    <property type="evidence" value="ECO:0007669"/>
    <property type="project" value="UniProtKB-ARBA"/>
</dbReference>
<gene>
    <name evidence="23" type="primary">pyk</name>
    <name evidence="23" type="ORF">SLU01_05380</name>
</gene>
<evidence type="ECO:0000256" key="1">
    <source>
        <dbReference type="ARBA" id="ARBA00001946"/>
    </source>
</evidence>
<evidence type="ECO:0000259" key="22">
    <source>
        <dbReference type="Pfam" id="PF02887"/>
    </source>
</evidence>
<dbReference type="Proteomes" id="UP000321901">
    <property type="component" value="Unassembled WGS sequence"/>
</dbReference>
<evidence type="ECO:0000259" key="20">
    <source>
        <dbReference type="Pfam" id="PF00224"/>
    </source>
</evidence>
<comment type="similarity">
    <text evidence="5 19">Belongs to the pyruvate kinase family.</text>
</comment>
<evidence type="ECO:0000256" key="9">
    <source>
        <dbReference type="ARBA" id="ARBA00022679"/>
    </source>
</evidence>
<dbReference type="GO" id="GO:0005524">
    <property type="term" value="F:ATP binding"/>
    <property type="evidence" value="ECO:0007669"/>
    <property type="project" value="UniProtKB-KW"/>
</dbReference>
<evidence type="ECO:0000256" key="12">
    <source>
        <dbReference type="ARBA" id="ARBA00022777"/>
    </source>
</evidence>
<evidence type="ECO:0000256" key="16">
    <source>
        <dbReference type="ARBA" id="ARBA00023152"/>
    </source>
</evidence>
<comment type="caution">
    <text evidence="23">The sequence shown here is derived from an EMBL/GenBank/DDBJ whole genome shotgun (WGS) entry which is preliminary data.</text>
</comment>
<dbReference type="Pfam" id="PF00224">
    <property type="entry name" value="PK"/>
    <property type="match status" value="1"/>
</dbReference>
<evidence type="ECO:0000256" key="4">
    <source>
        <dbReference type="ARBA" id="ARBA00006237"/>
    </source>
</evidence>
<dbReference type="UniPathway" id="UPA00109">
    <property type="reaction ID" value="UER00188"/>
</dbReference>
<keyword evidence="14 19" id="KW-0460">Magnesium</keyword>
<keyword evidence="10" id="KW-0479">Metal-binding</keyword>
<keyword evidence="11" id="KW-0547">Nucleotide-binding</keyword>
<feature type="domain" description="Pyruvate kinase barrel" evidence="20">
    <location>
        <begin position="8"/>
        <end position="331"/>
    </location>
</feature>
<proteinExistence type="inferred from homology"/>
<dbReference type="InterPro" id="IPR018209">
    <property type="entry name" value="Pyrv_Knase_AS"/>
</dbReference>
<evidence type="ECO:0000256" key="17">
    <source>
        <dbReference type="ARBA" id="ARBA00023317"/>
    </source>
</evidence>
<keyword evidence="12 19" id="KW-0418">Kinase</keyword>
<dbReference type="Gene3D" id="3.40.1380.20">
    <property type="entry name" value="Pyruvate kinase, C-terminal domain"/>
    <property type="match status" value="1"/>
</dbReference>
<evidence type="ECO:0000313" key="24">
    <source>
        <dbReference type="Proteomes" id="UP000321901"/>
    </source>
</evidence>
<dbReference type="FunFam" id="2.40.33.10:FF:000001">
    <property type="entry name" value="Pyruvate kinase"/>
    <property type="match status" value="1"/>
</dbReference>
<reference evidence="23 24" key="1">
    <citation type="submission" date="2019-07" db="EMBL/GenBank/DDBJ databases">
        <title>Whole genome shotgun sequence of Sporosarcina luteola NBRC 105378.</title>
        <authorList>
            <person name="Hosoyama A."/>
            <person name="Uohara A."/>
            <person name="Ohji S."/>
            <person name="Ichikawa N."/>
        </authorList>
    </citation>
    <scope>NUCLEOTIDE SEQUENCE [LARGE SCALE GENOMIC DNA]</scope>
    <source>
        <strain evidence="23 24">NBRC 105378</strain>
    </source>
</reference>
<dbReference type="SUPFAM" id="SSF52009">
    <property type="entry name" value="Phosphohistidine domain"/>
    <property type="match status" value="1"/>
</dbReference>
<feature type="domain" description="Pyruvate kinase C-terminal" evidence="22">
    <location>
        <begin position="364"/>
        <end position="477"/>
    </location>
</feature>